<reference evidence="1 2" key="1">
    <citation type="submission" date="2018-05" db="EMBL/GenBank/DDBJ databases">
        <title>Draft genome sequence of Scytalidium lignicola DSM 105466, a ubiquitous saprotrophic fungus.</title>
        <authorList>
            <person name="Buettner E."/>
            <person name="Gebauer A.M."/>
            <person name="Hofrichter M."/>
            <person name="Liers C."/>
            <person name="Kellner H."/>
        </authorList>
    </citation>
    <scope>NUCLEOTIDE SEQUENCE [LARGE SCALE GENOMIC DNA]</scope>
    <source>
        <strain evidence="1 2">DSM 105466</strain>
    </source>
</reference>
<proteinExistence type="predicted"/>
<organism evidence="1 2">
    <name type="scientific">Scytalidium lignicola</name>
    <name type="common">Hyphomycete</name>
    <dbReference type="NCBI Taxonomy" id="5539"/>
    <lineage>
        <taxon>Eukaryota</taxon>
        <taxon>Fungi</taxon>
        <taxon>Dikarya</taxon>
        <taxon>Ascomycota</taxon>
        <taxon>Pezizomycotina</taxon>
        <taxon>Leotiomycetes</taxon>
        <taxon>Leotiomycetes incertae sedis</taxon>
        <taxon>Scytalidium</taxon>
    </lineage>
</organism>
<dbReference type="Proteomes" id="UP000258309">
    <property type="component" value="Unassembled WGS sequence"/>
</dbReference>
<protein>
    <submittedName>
        <fullName evidence="1">Uncharacterized protein</fullName>
    </submittedName>
</protein>
<keyword evidence="2" id="KW-1185">Reference proteome</keyword>
<sequence>MSAFPPRSDEIYTQPEVAGSIDQVVHSISTATYAYLQSHNTINLQMQYGATPMQRFERSTTNLVLGNASKYTDSTYLCDFPFTDEQQSSQTPHEHLDIGYDSVKAIHHFAYLQDIGQDETNTPQGNNNYYNSFGNPYTTGIENVYHEDLVGIGTQFTE</sequence>
<feature type="non-terminal residue" evidence="1">
    <location>
        <position position="158"/>
    </location>
</feature>
<comment type="caution">
    <text evidence="1">The sequence shown here is derived from an EMBL/GenBank/DDBJ whole genome shotgun (WGS) entry which is preliminary data.</text>
</comment>
<dbReference type="AlphaFoldDB" id="A0A3E2H756"/>
<name>A0A3E2H756_SCYLI</name>
<accession>A0A3E2H756</accession>
<evidence type="ECO:0000313" key="1">
    <source>
        <dbReference type="EMBL" id="RFU28913.1"/>
    </source>
</evidence>
<dbReference type="EMBL" id="NCSJ02000146">
    <property type="protein sequence ID" value="RFU28913.1"/>
    <property type="molecule type" value="Genomic_DNA"/>
</dbReference>
<feature type="non-terminal residue" evidence="1">
    <location>
        <position position="1"/>
    </location>
</feature>
<dbReference type="OrthoDB" id="10625872at2759"/>
<evidence type="ECO:0000313" key="2">
    <source>
        <dbReference type="Proteomes" id="UP000258309"/>
    </source>
</evidence>
<gene>
    <name evidence="1" type="ORF">B7463_g7438</name>
</gene>